<dbReference type="EC" id="3.1.3.18" evidence="4"/>
<dbReference type="SFLD" id="SFLDG01129">
    <property type="entry name" value="C1.5:_HAD__Beta-PGM__Phosphata"/>
    <property type="match status" value="1"/>
</dbReference>
<gene>
    <name evidence="5" type="ORF">NF27_DT01840</name>
</gene>
<dbReference type="PANTHER" id="PTHR43434">
    <property type="entry name" value="PHOSPHOGLYCOLATE PHOSPHATASE"/>
    <property type="match status" value="1"/>
</dbReference>
<comment type="catalytic activity">
    <reaction evidence="1">
        <text>2-phosphoglycolate + H2O = glycolate + phosphate</text>
        <dbReference type="Rhea" id="RHEA:14369"/>
        <dbReference type="ChEBI" id="CHEBI:15377"/>
        <dbReference type="ChEBI" id="CHEBI:29805"/>
        <dbReference type="ChEBI" id="CHEBI:43474"/>
        <dbReference type="ChEBI" id="CHEBI:58033"/>
        <dbReference type="EC" id="3.1.3.18"/>
    </reaction>
</comment>
<dbReference type="Proteomes" id="UP000031258">
    <property type="component" value="Unassembled WGS sequence"/>
</dbReference>
<evidence type="ECO:0000256" key="2">
    <source>
        <dbReference type="ARBA" id="ARBA00004818"/>
    </source>
</evidence>
<dbReference type="STRING" id="86105.NF27_DT01840"/>
<comment type="pathway">
    <text evidence="2">Organic acid metabolism; glycolate biosynthesis; glycolate from 2-phosphoglycolate: step 1/1.</text>
</comment>
<accession>A0A0C1QZF2</accession>
<evidence type="ECO:0000256" key="3">
    <source>
        <dbReference type="ARBA" id="ARBA00006171"/>
    </source>
</evidence>
<evidence type="ECO:0000313" key="6">
    <source>
        <dbReference type="Proteomes" id="UP000031258"/>
    </source>
</evidence>
<dbReference type="GO" id="GO:0008967">
    <property type="term" value="F:phosphoglycolate phosphatase activity"/>
    <property type="evidence" value="ECO:0007669"/>
    <property type="project" value="UniProtKB-EC"/>
</dbReference>
<dbReference type="InterPro" id="IPR036412">
    <property type="entry name" value="HAD-like_sf"/>
</dbReference>
<dbReference type="RefSeq" id="WP_053332601.1">
    <property type="nucleotide sequence ID" value="NZ_JSWE01000096.1"/>
</dbReference>
<dbReference type="AlphaFoldDB" id="A0A0C1QZF2"/>
<evidence type="ECO:0000256" key="1">
    <source>
        <dbReference type="ARBA" id="ARBA00000830"/>
    </source>
</evidence>
<dbReference type="GO" id="GO:0006281">
    <property type="term" value="P:DNA repair"/>
    <property type="evidence" value="ECO:0007669"/>
    <property type="project" value="TreeGrafter"/>
</dbReference>
<dbReference type="SFLD" id="SFLDS00003">
    <property type="entry name" value="Haloacid_Dehalogenase"/>
    <property type="match status" value="1"/>
</dbReference>
<sequence>MNLIKPKAIIFDWDNTLVDTWDIIHAALGCTFIEFGKTPFTLEESKIYVHKSMKDSFPSIFGDAWQDAAKRFYVHYLDNHLTHLKSLDNTIDTLNILRENNIKMSVLSNKRGDILRKEVEHFGWTEYFVKVMGSLDAAEDKPSAVPAFEIMKCMEIDSPQDVWFIGDSIADMECAVNAGCVPIFYGANDGLYSYSADSHINLAKLFNLTHKS</sequence>
<dbReference type="InterPro" id="IPR050155">
    <property type="entry name" value="HAD-like_hydrolase_sf"/>
</dbReference>
<dbReference type="PANTHER" id="PTHR43434:SF1">
    <property type="entry name" value="PHOSPHOGLYCOLATE PHOSPHATASE"/>
    <property type="match status" value="1"/>
</dbReference>
<dbReference type="SUPFAM" id="SSF56784">
    <property type="entry name" value="HAD-like"/>
    <property type="match status" value="1"/>
</dbReference>
<dbReference type="Gene3D" id="3.40.50.1000">
    <property type="entry name" value="HAD superfamily/HAD-like"/>
    <property type="match status" value="1"/>
</dbReference>
<keyword evidence="5" id="KW-0378">Hydrolase</keyword>
<dbReference type="Gene3D" id="1.10.150.730">
    <property type="match status" value="1"/>
</dbReference>
<dbReference type="OrthoDB" id="9782449at2"/>
<name>A0A0C1QZF2_9RICK</name>
<dbReference type="GO" id="GO:0005829">
    <property type="term" value="C:cytosol"/>
    <property type="evidence" value="ECO:0007669"/>
    <property type="project" value="TreeGrafter"/>
</dbReference>
<comment type="similarity">
    <text evidence="3">Belongs to the HAD-like hydrolase superfamily. CbbY/CbbZ/Gph/YieH family.</text>
</comment>
<dbReference type="EMBL" id="JSWE01000096">
    <property type="protein sequence ID" value="KIE05410.1"/>
    <property type="molecule type" value="Genomic_DNA"/>
</dbReference>
<evidence type="ECO:0000313" key="5">
    <source>
        <dbReference type="EMBL" id="KIE05410.1"/>
    </source>
</evidence>
<comment type="caution">
    <text evidence="5">The sequence shown here is derived from an EMBL/GenBank/DDBJ whole genome shotgun (WGS) entry which is preliminary data.</text>
</comment>
<organism evidence="5 6">
    <name type="scientific">Candidatus Jidaibacter acanthamoebae</name>
    <dbReference type="NCBI Taxonomy" id="86105"/>
    <lineage>
        <taxon>Bacteria</taxon>
        <taxon>Pseudomonadati</taxon>
        <taxon>Pseudomonadota</taxon>
        <taxon>Alphaproteobacteria</taxon>
        <taxon>Rickettsiales</taxon>
        <taxon>Candidatus Midichloriaceae</taxon>
        <taxon>Candidatus Jidaibacter</taxon>
    </lineage>
</organism>
<evidence type="ECO:0000256" key="4">
    <source>
        <dbReference type="ARBA" id="ARBA00013078"/>
    </source>
</evidence>
<protein>
    <recommendedName>
        <fullName evidence="4">phosphoglycolate phosphatase</fullName>
        <ecNumber evidence="4">3.1.3.18</ecNumber>
    </recommendedName>
</protein>
<reference evidence="5 6" key="1">
    <citation type="submission" date="2014-11" db="EMBL/GenBank/DDBJ databases">
        <title>A Rickettsiales Symbiont of Amoebae With Ancient Features.</title>
        <authorList>
            <person name="Schulz F."/>
            <person name="Martijn J."/>
            <person name="Wascher F."/>
            <person name="Kostanjsek R."/>
            <person name="Ettema T.J."/>
            <person name="Horn M."/>
        </authorList>
    </citation>
    <scope>NUCLEOTIDE SEQUENCE [LARGE SCALE GENOMIC DNA]</scope>
    <source>
        <strain evidence="5 6">UWC36</strain>
    </source>
</reference>
<dbReference type="InterPro" id="IPR041492">
    <property type="entry name" value="HAD_2"/>
</dbReference>
<dbReference type="Pfam" id="PF13419">
    <property type="entry name" value="HAD_2"/>
    <property type="match status" value="1"/>
</dbReference>
<keyword evidence="6" id="KW-1185">Reference proteome</keyword>
<dbReference type="InterPro" id="IPR023214">
    <property type="entry name" value="HAD_sf"/>
</dbReference>
<proteinExistence type="inferred from homology"/>